<evidence type="ECO:0008006" key="3">
    <source>
        <dbReference type="Google" id="ProtNLM"/>
    </source>
</evidence>
<dbReference type="RefSeq" id="WP_173156250.1">
    <property type="nucleotide sequence ID" value="NZ_AP022871.1"/>
</dbReference>
<protein>
    <recommendedName>
        <fullName evidence="3">Tetracyclin repressor-like C-terminal domain-containing protein</fullName>
    </recommendedName>
</protein>
<accession>A0A6F8YFJ1</accession>
<evidence type="ECO:0000313" key="2">
    <source>
        <dbReference type="Proteomes" id="UP000503011"/>
    </source>
</evidence>
<sequence>MQAFHQLVVLAEALVGEADAHDAATSLWLALHGRVSIRCAMPWFPMSDDTTYVRDQVDALTHWQARTGR</sequence>
<organism evidence="1 2">
    <name type="scientific">Phytohabitans suffuscus</name>
    <dbReference type="NCBI Taxonomy" id="624315"/>
    <lineage>
        <taxon>Bacteria</taxon>
        <taxon>Bacillati</taxon>
        <taxon>Actinomycetota</taxon>
        <taxon>Actinomycetes</taxon>
        <taxon>Micromonosporales</taxon>
        <taxon>Micromonosporaceae</taxon>
    </lineage>
</organism>
<dbReference type="KEGG" id="psuu:Psuf_021750"/>
<dbReference type="AlphaFoldDB" id="A0A6F8YFJ1"/>
<evidence type="ECO:0000313" key="1">
    <source>
        <dbReference type="EMBL" id="BCB84862.1"/>
    </source>
</evidence>
<name>A0A6F8YFJ1_9ACTN</name>
<reference evidence="1 2" key="2">
    <citation type="submission" date="2020-03" db="EMBL/GenBank/DDBJ databases">
        <authorList>
            <person name="Ichikawa N."/>
            <person name="Kimura A."/>
            <person name="Kitahashi Y."/>
            <person name="Uohara A."/>
        </authorList>
    </citation>
    <scope>NUCLEOTIDE SEQUENCE [LARGE SCALE GENOMIC DNA]</scope>
    <source>
        <strain evidence="1 2">NBRC 105367</strain>
    </source>
</reference>
<gene>
    <name evidence="1" type="ORF">Psuf_021750</name>
</gene>
<keyword evidence="2" id="KW-1185">Reference proteome</keyword>
<dbReference type="EMBL" id="AP022871">
    <property type="protein sequence ID" value="BCB84862.1"/>
    <property type="molecule type" value="Genomic_DNA"/>
</dbReference>
<dbReference type="Proteomes" id="UP000503011">
    <property type="component" value="Chromosome"/>
</dbReference>
<proteinExistence type="predicted"/>
<reference evidence="1 2" key="1">
    <citation type="submission" date="2020-03" db="EMBL/GenBank/DDBJ databases">
        <title>Whole genome shotgun sequence of Phytohabitans suffuscus NBRC 105367.</title>
        <authorList>
            <person name="Komaki H."/>
            <person name="Tamura T."/>
        </authorList>
    </citation>
    <scope>NUCLEOTIDE SEQUENCE [LARGE SCALE GENOMIC DNA]</scope>
    <source>
        <strain evidence="1 2">NBRC 105367</strain>
    </source>
</reference>